<gene>
    <name evidence="3" type="ORF">C6P61_16350</name>
</gene>
<dbReference type="Proteomes" id="UP000238326">
    <property type="component" value="Unassembled WGS sequence"/>
</dbReference>
<protein>
    <recommendedName>
        <fullName evidence="2">Antitoxin</fullName>
    </recommendedName>
</protein>
<comment type="caution">
    <text evidence="3">The sequence shown here is derived from an EMBL/GenBank/DDBJ whole genome shotgun (WGS) entry which is preliminary data.</text>
</comment>
<dbReference type="InterPro" id="IPR006442">
    <property type="entry name" value="Antitoxin_Phd/YefM"/>
</dbReference>
<evidence type="ECO:0000313" key="3">
    <source>
        <dbReference type="EMBL" id="PRD67435.1"/>
    </source>
</evidence>
<comment type="function">
    <text evidence="2">Antitoxin component of a type II toxin-antitoxin (TA) system.</text>
</comment>
<dbReference type="Gene3D" id="3.40.1620.10">
    <property type="entry name" value="YefM-like domain"/>
    <property type="match status" value="1"/>
</dbReference>
<evidence type="ECO:0000256" key="2">
    <source>
        <dbReference type="RuleBase" id="RU362080"/>
    </source>
</evidence>
<dbReference type="NCBIfam" id="TIGR01552">
    <property type="entry name" value="phd_fam"/>
    <property type="match status" value="1"/>
</dbReference>
<dbReference type="EMBL" id="PVLR01000061">
    <property type="protein sequence ID" value="PRD67435.1"/>
    <property type="molecule type" value="Genomic_DNA"/>
</dbReference>
<comment type="similarity">
    <text evidence="1 2">Belongs to the phD/YefM antitoxin family.</text>
</comment>
<sequence>MHAVNMLQAKSNLSRLVEAIEQGAEREIIIARNGRPAAKLVPIETTAASQRLGVAKGAFEMPDSIDDHNDEVARLFLGQA</sequence>
<evidence type="ECO:0000256" key="1">
    <source>
        <dbReference type="ARBA" id="ARBA00009981"/>
    </source>
</evidence>
<accession>A0A2S9KAM8</accession>
<reference evidence="3 4" key="1">
    <citation type="submission" date="2018-03" db="EMBL/GenBank/DDBJ databases">
        <title>Comparative genomics illustrates the genes involved in a hyperalkaliphilic mechanisms of Serpentinomonas isolated from highly-alkaline calcium-rich serpentinized springs.</title>
        <authorList>
            <person name="Suzuki S."/>
            <person name="Ishii S."/>
            <person name="Walworth N."/>
            <person name="Bird L."/>
            <person name="Kuenen J.G."/>
            <person name="Nealson K.H."/>
        </authorList>
    </citation>
    <scope>NUCLEOTIDE SEQUENCE [LARGE SCALE GENOMIC DNA]</scope>
    <source>
        <strain evidence="3 4">83</strain>
    </source>
</reference>
<keyword evidence="4" id="KW-1185">Reference proteome</keyword>
<dbReference type="OrthoDB" id="9800503at2"/>
<organism evidence="3 4">
    <name type="scientific">Malikia spinosa</name>
    <dbReference type="NCBI Taxonomy" id="86180"/>
    <lineage>
        <taxon>Bacteria</taxon>
        <taxon>Pseudomonadati</taxon>
        <taxon>Pseudomonadota</taxon>
        <taxon>Betaproteobacteria</taxon>
        <taxon>Burkholderiales</taxon>
        <taxon>Comamonadaceae</taxon>
        <taxon>Malikia</taxon>
    </lineage>
</organism>
<dbReference type="AlphaFoldDB" id="A0A2S9KAM8"/>
<dbReference type="Pfam" id="PF02604">
    <property type="entry name" value="PhdYeFM_antitox"/>
    <property type="match status" value="1"/>
</dbReference>
<dbReference type="InterPro" id="IPR036165">
    <property type="entry name" value="YefM-like_sf"/>
</dbReference>
<dbReference type="SUPFAM" id="SSF143120">
    <property type="entry name" value="YefM-like"/>
    <property type="match status" value="1"/>
</dbReference>
<evidence type="ECO:0000313" key="4">
    <source>
        <dbReference type="Proteomes" id="UP000238326"/>
    </source>
</evidence>
<name>A0A2S9KAM8_9BURK</name>
<proteinExistence type="inferred from homology"/>
<dbReference type="RefSeq" id="WP_105730981.1">
    <property type="nucleotide sequence ID" value="NZ_PVLR01000061.1"/>
</dbReference>